<name>A0ABN8LNC5_9CNID</name>
<comment type="caution">
    <text evidence="1">The sequence shown here is derived from an EMBL/GenBank/DDBJ whole genome shotgun (WGS) entry which is preliminary data.</text>
</comment>
<organism evidence="1 2">
    <name type="scientific">Porites evermanni</name>
    <dbReference type="NCBI Taxonomy" id="104178"/>
    <lineage>
        <taxon>Eukaryota</taxon>
        <taxon>Metazoa</taxon>
        <taxon>Cnidaria</taxon>
        <taxon>Anthozoa</taxon>
        <taxon>Hexacorallia</taxon>
        <taxon>Scleractinia</taxon>
        <taxon>Fungiina</taxon>
        <taxon>Poritidae</taxon>
        <taxon>Porites</taxon>
    </lineage>
</organism>
<dbReference type="EMBL" id="CALNXI010000090">
    <property type="protein sequence ID" value="CAH3018550.1"/>
    <property type="molecule type" value="Genomic_DNA"/>
</dbReference>
<evidence type="ECO:0000313" key="2">
    <source>
        <dbReference type="Proteomes" id="UP001159427"/>
    </source>
</evidence>
<evidence type="ECO:0000313" key="1">
    <source>
        <dbReference type="EMBL" id="CAH3018550.1"/>
    </source>
</evidence>
<protein>
    <submittedName>
        <fullName evidence="1">Uncharacterized protein</fullName>
    </submittedName>
</protein>
<gene>
    <name evidence="1" type="ORF">PEVE_00043747</name>
</gene>
<reference evidence="1 2" key="1">
    <citation type="submission" date="2022-05" db="EMBL/GenBank/DDBJ databases">
        <authorList>
            <consortium name="Genoscope - CEA"/>
            <person name="William W."/>
        </authorList>
    </citation>
    <scope>NUCLEOTIDE SEQUENCE [LARGE SCALE GENOMIC DNA]</scope>
</reference>
<keyword evidence="2" id="KW-1185">Reference proteome</keyword>
<dbReference type="Proteomes" id="UP001159427">
    <property type="component" value="Unassembled WGS sequence"/>
</dbReference>
<proteinExistence type="predicted"/>
<sequence length="117" mass="12668">MNFKTAVETTRLASYSTLHLRKSSLPTVAQIRQAKYLESVFATAHPKAVEGNHQLAEKLPRDNYKAMLSCGAELRTLPAAFSLVETMKEPGNQMATGTCTYTCGMAPVSLGDNDSDA</sequence>
<accession>A0ABN8LNC5</accession>